<dbReference type="EMBL" id="CP070496">
    <property type="protein sequence ID" value="QSB05682.1"/>
    <property type="molecule type" value="Genomic_DNA"/>
</dbReference>
<name>A0A895XPL3_9ACTN</name>
<evidence type="ECO:0000256" key="1">
    <source>
        <dbReference type="SAM" id="MobiDB-lite"/>
    </source>
</evidence>
<reference evidence="2" key="1">
    <citation type="submission" date="2021-02" db="EMBL/GenBank/DDBJ databases">
        <title>Natronoglycomyces albus gen. nov., sp. nov, a haloalkaliphilic actinobacterium from a soda solonchak soil.</title>
        <authorList>
            <person name="Sorokin D.Y."/>
            <person name="Khijniak T.V."/>
            <person name="Zakharycheva A.P."/>
            <person name="Boueva O.V."/>
            <person name="Ariskina E.V."/>
            <person name="Hahnke R.L."/>
            <person name="Bunk B."/>
            <person name="Sproer C."/>
            <person name="Schumann P."/>
            <person name="Evtushenko L.I."/>
            <person name="Kublanov I.V."/>
        </authorList>
    </citation>
    <scope>NUCLEOTIDE SEQUENCE</scope>
    <source>
        <strain evidence="2">DSM 106290</strain>
    </source>
</reference>
<feature type="region of interest" description="Disordered" evidence="1">
    <location>
        <begin position="1"/>
        <end position="29"/>
    </location>
</feature>
<evidence type="ECO:0000313" key="2">
    <source>
        <dbReference type="EMBL" id="QSB05682.1"/>
    </source>
</evidence>
<sequence length="601" mass="66144">MNYSRPVTSHQSPVTSHQSPVTSHQSPATVPAERHILLTGRTLQALARLHFDVRPLLATDSRLRLTYSTHPGSQFESGARQLSNQLTHTVIPWSEVNALQPDLTISASAHHDLPDLPGKLLLLPHGAGHGRRRTGIDGVSGVSADQLRGHSGNLPDALALPGVAARDRLAIDFPEALPKAAVIGDVCLERLRGSAHCRSQYRRHLGIGERTLVVVASTWGPHSAYAANPSLPRRLLAQLPSDDYAVAFIPHPNVGTEHRGPLPELQRPACENGLIMPIAQEGWRALLIASDIVIGDHGSVTLYAAALDKPIALASFGSAEIPAGEPLRAFGATAPRFTTDTSWLGQLESLRDDPPSGRYREFTDQILYEPESARQTRSASDTPAALLTEMIYDLLDLDLPEYRWRPTLLESPSLERECRPTSSWMVRVRLKQQQVTWRRYPLAAWEESPDLDEAGDGFASAHQVSDVATRRPEWREAPVLLHHRQPVAVWEADAVLAEMVEHHPLCSVASVRVGENRSIVITRARPRQDSWRFEFTAEPGPLAAAALDICASALYWHLHRRDLAEFPSRLVAQRGQERLVVTVRQARAGAGVGRSRFGQGR</sequence>
<evidence type="ECO:0000313" key="3">
    <source>
        <dbReference type="Proteomes" id="UP000662939"/>
    </source>
</evidence>
<dbReference type="AlphaFoldDB" id="A0A895XPL3"/>
<dbReference type="RefSeq" id="WP_213171694.1">
    <property type="nucleotide sequence ID" value="NZ_CP070496.1"/>
</dbReference>
<dbReference type="Proteomes" id="UP000662939">
    <property type="component" value="Chromosome"/>
</dbReference>
<accession>A0A895XPL3</accession>
<protein>
    <submittedName>
        <fullName evidence="2">Uncharacterized protein</fullName>
    </submittedName>
</protein>
<dbReference type="KEGG" id="nav:JQS30_01775"/>
<dbReference type="Gene3D" id="3.40.50.12580">
    <property type="match status" value="1"/>
</dbReference>
<feature type="compositionally biased region" description="Polar residues" evidence="1">
    <location>
        <begin position="1"/>
        <end position="28"/>
    </location>
</feature>
<proteinExistence type="predicted"/>
<dbReference type="InterPro" id="IPR043148">
    <property type="entry name" value="TagF_C"/>
</dbReference>
<keyword evidence="3" id="KW-1185">Reference proteome</keyword>
<organism evidence="2 3">
    <name type="scientific">Natronoglycomyces albus</name>
    <dbReference type="NCBI Taxonomy" id="2811108"/>
    <lineage>
        <taxon>Bacteria</taxon>
        <taxon>Bacillati</taxon>
        <taxon>Actinomycetota</taxon>
        <taxon>Actinomycetes</taxon>
        <taxon>Glycomycetales</taxon>
        <taxon>Glycomycetaceae</taxon>
        <taxon>Natronoglycomyces</taxon>
    </lineage>
</organism>
<gene>
    <name evidence="2" type="ORF">JQS30_01775</name>
</gene>